<keyword evidence="9" id="KW-0969">Cilium</keyword>
<protein>
    <recommendedName>
        <fullName evidence="7">Flagellar protein</fullName>
    </recommendedName>
</protein>
<name>A0ABU0W377_9GAMM</name>
<keyword evidence="1 7" id="KW-1003">Cell membrane</keyword>
<keyword evidence="4 7" id="KW-0472">Membrane</keyword>
<evidence type="ECO:0000313" key="9">
    <source>
        <dbReference type="EMBL" id="MDQ2068465.1"/>
    </source>
</evidence>
<evidence type="ECO:0000256" key="2">
    <source>
        <dbReference type="ARBA" id="ARBA00022692"/>
    </source>
</evidence>
<evidence type="ECO:0000256" key="1">
    <source>
        <dbReference type="ARBA" id="ARBA00022475"/>
    </source>
</evidence>
<proteinExistence type="inferred from homology"/>
<comment type="caution">
    <text evidence="9">The sequence shown here is derived from an EMBL/GenBank/DDBJ whole genome shotgun (WGS) entry which is preliminary data.</text>
</comment>
<dbReference type="PANTHER" id="PTHR38766">
    <property type="entry name" value="FLAGELLAR PROTEIN FLIO"/>
    <property type="match status" value="1"/>
</dbReference>
<dbReference type="PANTHER" id="PTHR38766:SF1">
    <property type="entry name" value="FLAGELLAR PROTEIN FLIO"/>
    <property type="match status" value="1"/>
</dbReference>
<dbReference type="Pfam" id="PF04347">
    <property type="entry name" value="FliO"/>
    <property type="match status" value="1"/>
</dbReference>
<evidence type="ECO:0000256" key="3">
    <source>
        <dbReference type="ARBA" id="ARBA00022989"/>
    </source>
</evidence>
<sequence>MRRIALSLILSLPVLPALAETASPEDFQGVSGLLNVMLSLIIVLAVVFGLAWAMRRMQGYGGGRGNGMKVIAQLPLSTRERLMLVEVGRQQLLLGVSPGGIRTLHVLDEPLESESSATGESFRERLMESLKRGGVQQ</sequence>
<gene>
    <name evidence="9" type="primary">fliO</name>
    <name evidence="9" type="ORF">RBH19_01085</name>
</gene>
<dbReference type="Proteomes" id="UP001239019">
    <property type="component" value="Unassembled WGS sequence"/>
</dbReference>
<feature type="transmembrane region" description="Helical" evidence="7">
    <location>
        <begin position="29"/>
        <end position="54"/>
    </location>
</feature>
<keyword evidence="3 7" id="KW-1133">Transmembrane helix</keyword>
<keyword evidence="9" id="KW-0966">Cell projection</keyword>
<dbReference type="RefSeq" id="WP_306726952.1">
    <property type="nucleotide sequence ID" value="NZ_JAVDDT010000001.1"/>
</dbReference>
<feature type="chain" id="PRO_5045095347" description="Flagellar protein" evidence="8">
    <location>
        <begin position="20"/>
        <end position="137"/>
    </location>
</feature>
<reference evidence="9 10" key="1">
    <citation type="submission" date="2023-08" db="EMBL/GenBank/DDBJ databases">
        <title>Whole-genome sequencing of halo(alkali)philic microorganisms from hypersaline lakes.</title>
        <authorList>
            <person name="Sorokin D.Y."/>
            <person name="Abbas B."/>
            <person name="Merkel A.Y."/>
        </authorList>
    </citation>
    <scope>NUCLEOTIDE SEQUENCE [LARGE SCALE GENOMIC DNA]</scope>
    <source>
        <strain evidence="9 10">AB-CW4</strain>
    </source>
</reference>
<evidence type="ECO:0000256" key="7">
    <source>
        <dbReference type="RuleBase" id="RU362064"/>
    </source>
</evidence>
<evidence type="ECO:0000313" key="10">
    <source>
        <dbReference type="Proteomes" id="UP001239019"/>
    </source>
</evidence>
<dbReference type="NCBIfam" id="TIGR03500">
    <property type="entry name" value="FliO_TIGR"/>
    <property type="match status" value="1"/>
</dbReference>
<keyword evidence="8" id="KW-0732">Signal</keyword>
<feature type="signal peptide" evidence="8">
    <location>
        <begin position="1"/>
        <end position="19"/>
    </location>
</feature>
<keyword evidence="10" id="KW-1185">Reference proteome</keyword>
<evidence type="ECO:0000256" key="4">
    <source>
        <dbReference type="ARBA" id="ARBA00023136"/>
    </source>
</evidence>
<evidence type="ECO:0000256" key="5">
    <source>
        <dbReference type="ARBA" id="ARBA00023143"/>
    </source>
</evidence>
<dbReference type="EMBL" id="JAVDDT010000001">
    <property type="protein sequence ID" value="MDQ2068465.1"/>
    <property type="molecule type" value="Genomic_DNA"/>
</dbReference>
<dbReference type="InterPro" id="IPR052205">
    <property type="entry name" value="FliO/MopB"/>
</dbReference>
<evidence type="ECO:0000256" key="6">
    <source>
        <dbReference type="ARBA" id="ARBA00037937"/>
    </source>
</evidence>
<comment type="subcellular location">
    <subcellularLocation>
        <location evidence="7">Cell membrane</location>
    </subcellularLocation>
    <subcellularLocation>
        <location evidence="7">Bacterial flagellum basal body</location>
    </subcellularLocation>
</comment>
<dbReference type="InterPro" id="IPR022781">
    <property type="entry name" value="Flagellar_biosynth_FliO"/>
</dbReference>
<accession>A0ABU0W377</accession>
<keyword evidence="5 7" id="KW-0975">Bacterial flagellum</keyword>
<organism evidence="9 10">
    <name type="scientific">Natronospira bacteriovora</name>
    <dbReference type="NCBI Taxonomy" id="3069753"/>
    <lineage>
        <taxon>Bacteria</taxon>
        <taxon>Pseudomonadati</taxon>
        <taxon>Pseudomonadota</taxon>
        <taxon>Gammaproteobacteria</taxon>
        <taxon>Natronospirales</taxon>
        <taxon>Natronospiraceae</taxon>
        <taxon>Natronospira</taxon>
    </lineage>
</organism>
<evidence type="ECO:0000256" key="8">
    <source>
        <dbReference type="SAM" id="SignalP"/>
    </source>
</evidence>
<comment type="similarity">
    <text evidence="6 7">Belongs to the FliO/MopB family.</text>
</comment>
<keyword evidence="9" id="KW-0282">Flagellum</keyword>
<keyword evidence="2 7" id="KW-0812">Transmembrane</keyword>